<dbReference type="KEGG" id="falb:HYN59_13020"/>
<feature type="transmembrane region" description="Helical" evidence="1">
    <location>
        <begin position="7"/>
        <end position="26"/>
    </location>
</feature>
<feature type="transmembrane region" description="Helical" evidence="1">
    <location>
        <begin position="32"/>
        <end position="49"/>
    </location>
</feature>
<dbReference type="OrthoDB" id="1179771at2"/>
<dbReference type="AlphaFoldDB" id="A0A2S1R0C3"/>
<keyword evidence="1" id="KW-0472">Membrane</keyword>
<protein>
    <submittedName>
        <fullName evidence="2">Uncharacterized protein</fullName>
    </submittedName>
</protein>
<keyword evidence="3" id="KW-1185">Reference proteome</keyword>
<evidence type="ECO:0000313" key="3">
    <source>
        <dbReference type="Proteomes" id="UP000244929"/>
    </source>
</evidence>
<evidence type="ECO:0000256" key="1">
    <source>
        <dbReference type="SAM" id="Phobius"/>
    </source>
</evidence>
<reference evidence="2 3" key="1">
    <citation type="submission" date="2018-04" db="EMBL/GenBank/DDBJ databases">
        <title>Genome sequencing of Flavobacterium sp. HYN0059.</title>
        <authorList>
            <person name="Yi H."/>
            <person name="Baek C."/>
        </authorList>
    </citation>
    <scope>NUCLEOTIDE SEQUENCE [LARGE SCALE GENOMIC DNA]</scope>
    <source>
        <strain evidence="2 3">HYN0059</strain>
    </source>
</reference>
<dbReference type="Proteomes" id="UP000244929">
    <property type="component" value="Chromosome"/>
</dbReference>
<keyword evidence="1" id="KW-0812">Transmembrane</keyword>
<accession>A0A2S1R0C3</accession>
<gene>
    <name evidence="2" type="ORF">HYN59_13020</name>
</gene>
<name>A0A2S1R0C3_9FLAO</name>
<proteinExistence type="predicted"/>
<keyword evidence="1" id="KW-1133">Transmembrane helix</keyword>
<organism evidence="2 3">
    <name type="scientific">Flavobacterium album</name>
    <dbReference type="NCBI Taxonomy" id="2175091"/>
    <lineage>
        <taxon>Bacteria</taxon>
        <taxon>Pseudomonadati</taxon>
        <taxon>Bacteroidota</taxon>
        <taxon>Flavobacteriia</taxon>
        <taxon>Flavobacteriales</taxon>
        <taxon>Flavobacteriaceae</taxon>
        <taxon>Flavobacterium</taxon>
    </lineage>
</organism>
<sequence length="77" mass="8872">MNKKAKALLYNFLGFAPFFLLGWYLIGNFTNLTGFWIPATAMVASTILAPKFQVAKYMGEEKIFMRWLFVKGIKEVK</sequence>
<dbReference type="RefSeq" id="WP_108778673.1">
    <property type="nucleotide sequence ID" value="NZ_CP029186.1"/>
</dbReference>
<evidence type="ECO:0000313" key="2">
    <source>
        <dbReference type="EMBL" id="AWH85971.1"/>
    </source>
</evidence>
<dbReference type="EMBL" id="CP029186">
    <property type="protein sequence ID" value="AWH85971.1"/>
    <property type="molecule type" value="Genomic_DNA"/>
</dbReference>